<accession>A0A9D6Z624</accession>
<evidence type="ECO:0000313" key="2">
    <source>
        <dbReference type="EMBL" id="MBI5249721.1"/>
    </source>
</evidence>
<dbReference type="Gene3D" id="3.30.70.1230">
    <property type="entry name" value="Nucleotide cyclase"/>
    <property type="match status" value="1"/>
</dbReference>
<organism evidence="2 3">
    <name type="scientific">Desulfomonile tiedjei</name>
    <dbReference type="NCBI Taxonomy" id="2358"/>
    <lineage>
        <taxon>Bacteria</taxon>
        <taxon>Pseudomonadati</taxon>
        <taxon>Thermodesulfobacteriota</taxon>
        <taxon>Desulfomonilia</taxon>
        <taxon>Desulfomonilales</taxon>
        <taxon>Desulfomonilaceae</taxon>
        <taxon>Desulfomonile</taxon>
    </lineage>
</organism>
<dbReference type="SUPFAM" id="SSF55073">
    <property type="entry name" value="Nucleotide cyclase"/>
    <property type="match status" value="1"/>
</dbReference>
<dbReference type="InterPro" id="IPR001054">
    <property type="entry name" value="A/G_cyclase"/>
</dbReference>
<dbReference type="InterPro" id="IPR050697">
    <property type="entry name" value="Adenylyl/Guanylyl_Cyclase_3/4"/>
</dbReference>
<gene>
    <name evidence="2" type="ORF">HY912_09515</name>
</gene>
<dbReference type="PROSITE" id="PS50125">
    <property type="entry name" value="GUANYLATE_CYCLASE_2"/>
    <property type="match status" value="1"/>
</dbReference>
<dbReference type="Pfam" id="PF00211">
    <property type="entry name" value="Guanylate_cyc"/>
    <property type="match status" value="1"/>
</dbReference>
<dbReference type="PANTHER" id="PTHR43081:SF19">
    <property type="entry name" value="PH-SENSITIVE ADENYLATE CYCLASE RV1264"/>
    <property type="match status" value="1"/>
</dbReference>
<reference evidence="2" key="1">
    <citation type="submission" date="2020-07" db="EMBL/GenBank/DDBJ databases">
        <title>Huge and variable diversity of episymbiotic CPR bacteria and DPANN archaea in groundwater ecosystems.</title>
        <authorList>
            <person name="He C.Y."/>
            <person name="Keren R."/>
            <person name="Whittaker M."/>
            <person name="Farag I.F."/>
            <person name="Doudna J."/>
            <person name="Cate J.H.D."/>
            <person name="Banfield J.F."/>
        </authorList>
    </citation>
    <scope>NUCLEOTIDE SEQUENCE</scope>
    <source>
        <strain evidence="2">NC_groundwater_1664_Pr3_B-0.1um_52_9</strain>
    </source>
</reference>
<evidence type="ECO:0000313" key="3">
    <source>
        <dbReference type="Proteomes" id="UP000807825"/>
    </source>
</evidence>
<dbReference type="EMBL" id="JACRDE010000258">
    <property type="protein sequence ID" value="MBI5249721.1"/>
    <property type="molecule type" value="Genomic_DNA"/>
</dbReference>
<protein>
    <submittedName>
        <fullName evidence="2">Adenylate/guanylate cyclase domain-containing protein</fullName>
    </submittedName>
</protein>
<dbReference type="GO" id="GO:0035556">
    <property type="term" value="P:intracellular signal transduction"/>
    <property type="evidence" value="ECO:0007669"/>
    <property type="project" value="InterPro"/>
</dbReference>
<dbReference type="GO" id="GO:0006171">
    <property type="term" value="P:cAMP biosynthetic process"/>
    <property type="evidence" value="ECO:0007669"/>
    <property type="project" value="TreeGrafter"/>
</dbReference>
<dbReference type="InterPro" id="IPR029787">
    <property type="entry name" value="Nucleotide_cyclase"/>
</dbReference>
<dbReference type="PANTHER" id="PTHR43081">
    <property type="entry name" value="ADENYLATE CYCLASE, TERMINAL-DIFFERENTIATION SPECIFIC-RELATED"/>
    <property type="match status" value="1"/>
</dbReference>
<sequence>MTTPRVKRKLAALLHADIKGYSRLTAENETETLRTLTSHREALFSTVELHGRTVVDTAGDGFLLEFPSVVDAVAFAVEFQRDIRARNANVPQDRKLEFRIGINVGDVIEQGDNIYGDGVNIAAGLEALAEPGGICLWPAPPTIN</sequence>
<dbReference type="CDD" id="cd07302">
    <property type="entry name" value="CHD"/>
    <property type="match status" value="1"/>
</dbReference>
<dbReference type="Proteomes" id="UP000807825">
    <property type="component" value="Unassembled WGS sequence"/>
</dbReference>
<dbReference type="AlphaFoldDB" id="A0A9D6Z624"/>
<name>A0A9D6Z624_9BACT</name>
<feature type="domain" description="Guanylate cyclase" evidence="1">
    <location>
        <begin position="12"/>
        <end position="126"/>
    </location>
</feature>
<evidence type="ECO:0000259" key="1">
    <source>
        <dbReference type="PROSITE" id="PS50125"/>
    </source>
</evidence>
<proteinExistence type="predicted"/>
<comment type="caution">
    <text evidence="2">The sequence shown here is derived from an EMBL/GenBank/DDBJ whole genome shotgun (WGS) entry which is preliminary data.</text>
</comment>
<dbReference type="GO" id="GO:0004016">
    <property type="term" value="F:adenylate cyclase activity"/>
    <property type="evidence" value="ECO:0007669"/>
    <property type="project" value="UniProtKB-ARBA"/>
</dbReference>